<feature type="region of interest" description="Disordered" evidence="1">
    <location>
        <begin position="97"/>
        <end position="131"/>
    </location>
</feature>
<dbReference type="Pfam" id="PF06476">
    <property type="entry name" value="DUF1090"/>
    <property type="match status" value="1"/>
</dbReference>
<accession>A0A1X1A7U6</accession>
<evidence type="ECO:0000256" key="1">
    <source>
        <dbReference type="SAM" id="MobiDB-lite"/>
    </source>
</evidence>
<dbReference type="OrthoDB" id="8689941at2"/>
<dbReference type="PROSITE" id="PS51257">
    <property type="entry name" value="PROKAR_LIPOPROTEIN"/>
    <property type="match status" value="1"/>
</dbReference>
<evidence type="ECO:0000313" key="4">
    <source>
        <dbReference type="Proteomes" id="UP000193675"/>
    </source>
</evidence>
<evidence type="ECO:0008006" key="5">
    <source>
        <dbReference type="Google" id="ProtNLM"/>
    </source>
</evidence>
<dbReference type="EMBL" id="NBWC01000002">
    <property type="protein sequence ID" value="ORL67837.1"/>
    <property type="molecule type" value="Genomic_DNA"/>
</dbReference>
<reference evidence="3 4" key="1">
    <citation type="submission" date="2017-04" db="EMBL/GenBank/DDBJ databases">
        <title>Presence of VIM-2 positive Pseudomonas species in chickens and their surrounding environment.</title>
        <authorList>
            <person name="Zhang R."/>
        </authorList>
    </citation>
    <scope>NUCLEOTIDE SEQUENCE [LARGE SCALE GENOMIC DNA]</scope>
    <source>
        <strain evidence="3 4">DZ-C18</strain>
    </source>
</reference>
<organism evidence="3 4">
    <name type="scientific">Pseudomonas putida</name>
    <name type="common">Arthrobacter siderocapsulatus</name>
    <dbReference type="NCBI Taxonomy" id="303"/>
    <lineage>
        <taxon>Bacteria</taxon>
        <taxon>Pseudomonadati</taxon>
        <taxon>Pseudomonadota</taxon>
        <taxon>Gammaproteobacteria</taxon>
        <taxon>Pseudomonadales</taxon>
        <taxon>Pseudomonadaceae</taxon>
        <taxon>Pseudomonas</taxon>
    </lineage>
</organism>
<evidence type="ECO:0000313" key="3">
    <source>
        <dbReference type="EMBL" id="ORL67837.1"/>
    </source>
</evidence>
<dbReference type="AlphaFoldDB" id="A0A1X1A7U6"/>
<feature type="chain" id="PRO_5010863225" description="DUF1090 domain-containing protein" evidence="2">
    <location>
        <begin position="23"/>
        <end position="131"/>
    </location>
</feature>
<dbReference type="InterPro" id="IPR009468">
    <property type="entry name" value="DUF1090"/>
</dbReference>
<sequence>MKRRSSLALMIALGLAAGSLQAAQPSPGLTGCAAKRSAIENQLEYARQHNNWGEIRGLEKALKENTEHCTDAGLRQERLAKIEKAKAEIAERQADLREAKAKGDADKIAKRERKLAESEAELKQAELELDK</sequence>
<dbReference type="Proteomes" id="UP000193675">
    <property type="component" value="Unassembled WGS sequence"/>
</dbReference>
<protein>
    <recommendedName>
        <fullName evidence="5">DUF1090 domain-containing protein</fullName>
    </recommendedName>
</protein>
<dbReference type="RefSeq" id="WP_084854051.1">
    <property type="nucleotide sequence ID" value="NZ_JAOTEI010000070.1"/>
</dbReference>
<proteinExistence type="predicted"/>
<gene>
    <name evidence="3" type="ORF">B7H17_01900</name>
</gene>
<comment type="caution">
    <text evidence="3">The sequence shown here is derived from an EMBL/GenBank/DDBJ whole genome shotgun (WGS) entry which is preliminary data.</text>
</comment>
<name>A0A1X1A7U6_PSEPU</name>
<evidence type="ECO:0000256" key="2">
    <source>
        <dbReference type="SAM" id="SignalP"/>
    </source>
</evidence>
<feature type="signal peptide" evidence="2">
    <location>
        <begin position="1"/>
        <end position="22"/>
    </location>
</feature>
<keyword evidence="2" id="KW-0732">Signal</keyword>